<dbReference type="PROSITE" id="PS51897">
    <property type="entry name" value="ANNEXIN_2"/>
    <property type="match status" value="1"/>
</dbReference>
<feature type="region of interest" description="Disordered" evidence="4">
    <location>
        <begin position="615"/>
        <end position="640"/>
    </location>
</feature>
<gene>
    <name evidence="6" type="ORF">KIPB_006958</name>
</gene>
<dbReference type="InterPro" id="IPR027483">
    <property type="entry name" value="PInositol-4-P-4/5-kinase_C_sf"/>
</dbReference>
<dbReference type="GO" id="GO:0005509">
    <property type="term" value="F:calcium ion binding"/>
    <property type="evidence" value="ECO:0007669"/>
    <property type="project" value="InterPro"/>
</dbReference>
<evidence type="ECO:0000313" key="7">
    <source>
        <dbReference type="Proteomes" id="UP000265618"/>
    </source>
</evidence>
<evidence type="ECO:0000313" key="6">
    <source>
        <dbReference type="EMBL" id="GIQ85313.1"/>
    </source>
</evidence>
<feature type="domain" description="PIPK" evidence="5">
    <location>
        <begin position="1"/>
        <end position="270"/>
    </location>
</feature>
<keyword evidence="3" id="KW-0547">Nucleotide-binding</keyword>
<dbReference type="InterPro" id="IPR002498">
    <property type="entry name" value="PInositol-4-P-4/5-kinase_core"/>
</dbReference>
<keyword evidence="2" id="KW-0041">Annexin</keyword>
<keyword evidence="3" id="KW-0067">ATP-binding</keyword>
<evidence type="ECO:0000256" key="1">
    <source>
        <dbReference type="ARBA" id="ARBA00022737"/>
    </source>
</evidence>
<keyword evidence="3" id="KW-0808">Transferase</keyword>
<dbReference type="Gene3D" id="3.30.810.10">
    <property type="entry name" value="2-Layer Sandwich"/>
    <property type="match status" value="1"/>
</dbReference>
<feature type="compositionally biased region" description="Basic and acidic residues" evidence="4">
    <location>
        <begin position="624"/>
        <end position="640"/>
    </location>
</feature>
<evidence type="ECO:0000256" key="4">
    <source>
        <dbReference type="SAM" id="MobiDB-lite"/>
    </source>
</evidence>
<dbReference type="Pfam" id="PF01504">
    <property type="entry name" value="PIP5K"/>
    <property type="match status" value="1"/>
</dbReference>
<accession>A0A9K3D050</accession>
<comment type="caution">
    <text evidence="6">The sequence shown here is derived from an EMBL/GenBank/DDBJ whole genome shotgun (WGS) entry which is preliminary data.</text>
</comment>
<dbReference type="GO" id="GO:0005544">
    <property type="term" value="F:calcium-dependent phospholipid binding"/>
    <property type="evidence" value="ECO:0007669"/>
    <property type="project" value="InterPro"/>
</dbReference>
<dbReference type="GO" id="GO:0046854">
    <property type="term" value="P:phosphatidylinositol phosphate biosynthetic process"/>
    <property type="evidence" value="ECO:0007669"/>
    <property type="project" value="TreeGrafter"/>
</dbReference>
<dbReference type="SMART" id="SM00330">
    <property type="entry name" value="PIPKc"/>
    <property type="match status" value="1"/>
</dbReference>
<dbReference type="InterPro" id="IPR018502">
    <property type="entry name" value="Annexin_repeat"/>
</dbReference>
<dbReference type="OrthoDB" id="20783at2759"/>
<dbReference type="GO" id="GO:0005524">
    <property type="term" value="F:ATP binding"/>
    <property type="evidence" value="ECO:0007669"/>
    <property type="project" value="UniProtKB-UniRule"/>
</dbReference>
<feature type="non-terminal residue" evidence="6">
    <location>
        <position position="1"/>
    </location>
</feature>
<name>A0A9K3D050_9EUKA</name>
<keyword evidence="7" id="KW-1185">Reference proteome</keyword>
<reference evidence="6 7" key="1">
    <citation type="journal article" date="2018" name="PLoS ONE">
        <title>The draft genome of Kipferlia bialata reveals reductive genome evolution in fornicate parasites.</title>
        <authorList>
            <person name="Tanifuji G."/>
            <person name="Takabayashi S."/>
            <person name="Kume K."/>
            <person name="Takagi M."/>
            <person name="Nakayama T."/>
            <person name="Kamikawa R."/>
            <person name="Inagaki Y."/>
            <person name="Hashimoto T."/>
        </authorList>
    </citation>
    <scope>NUCLEOTIDE SEQUENCE [LARGE SCALE GENOMIC DNA]</scope>
    <source>
        <strain evidence="6">NY0173</strain>
    </source>
</reference>
<evidence type="ECO:0000259" key="5">
    <source>
        <dbReference type="PROSITE" id="PS51455"/>
    </source>
</evidence>
<dbReference type="EMBL" id="BDIP01001877">
    <property type="protein sequence ID" value="GIQ85313.1"/>
    <property type="molecule type" value="Genomic_DNA"/>
</dbReference>
<keyword evidence="1" id="KW-0677">Repeat</keyword>
<dbReference type="SUPFAM" id="SSF47874">
    <property type="entry name" value="Annexin"/>
    <property type="match status" value="1"/>
</dbReference>
<dbReference type="PROSITE" id="PS51455">
    <property type="entry name" value="PIPK"/>
    <property type="match status" value="1"/>
</dbReference>
<dbReference type="InterPro" id="IPR027484">
    <property type="entry name" value="PInositol-4-P-5-kinase_N"/>
</dbReference>
<dbReference type="GO" id="GO:0005886">
    <property type="term" value="C:plasma membrane"/>
    <property type="evidence" value="ECO:0007669"/>
    <property type="project" value="TreeGrafter"/>
</dbReference>
<dbReference type="PANTHER" id="PTHR23086:SF8">
    <property type="entry name" value="PHOSPHATIDYLINOSITOL 5-PHOSPHATE 4-KINASE, ISOFORM A"/>
    <property type="match status" value="1"/>
</dbReference>
<keyword evidence="3" id="KW-0418">Kinase</keyword>
<dbReference type="Gene3D" id="1.10.220.10">
    <property type="entry name" value="Annexin"/>
    <property type="match status" value="1"/>
</dbReference>
<organism evidence="6 7">
    <name type="scientific">Kipferlia bialata</name>
    <dbReference type="NCBI Taxonomy" id="797122"/>
    <lineage>
        <taxon>Eukaryota</taxon>
        <taxon>Metamonada</taxon>
        <taxon>Carpediemonas-like organisms</taxon>
        <taxon>Kipferlia</taxon>
    </lineage>
</organism>
<proteinExistence type="predicted"/>
<dbReference type="AlphaFoldDB" id="A0A9K3D050"/>
<feature type="region of interest" description="Disordered" evidence="4">
    <location>
        <begin position="547"/>
        <end position="599"/>
    </location>
</feature>
<dbReference type="Pfam" id="PF00191">
    <property type="entry name" value="Annexin"/>
    <property type="match status" value="1"/>
</dbReference>
<evidence type="ECO:0000256" key="3">
    <source>
        <dbReference type="PROSITE-ProRule" id="PRU00781"/>
    </source>
</evidence>
<dbReference type="PANTHER" id="PTHR23086">
    <property type="entry name" value="PHOSPHATIDYLINOSITOL-4-PHOSPHATE 5-KINASE"/>
    <property type="match status" value="1"/>
</dbReference>
<dbReference type="InterPro" id="IPR023610">
    <property type="entry name" value="PInositol-4/5-P-5/4-kinase"/>
</dbReference>
<feature type="compositionally biased region" description="Low complexity" evidence="4">
    <location>
        <begin position="552"/>
        <end position="576"/>
    </location>
</feature>
<sequence length="640" mass="70511">KTMKKSESKLLRRVLLQYHRHFTRHPHSLISRYYGMFKIVTGTSTHYLCIMNNITPSYCPVNRMYDLKGSWVGRTSKMKDPLHPPKLLKDNNVDRPFILSPRFHALLCAQLTIDSKFLSDMNFLDYSMLLGVASGPGLDTVQREDQERHTNSIPDPLSPNTARQWERAFIDADAVTVEDLTRFGSELIRSAPGKPLKSVFESWGGGIPGGRNVLGDERYLLGVIDIFTEWSNRKAMENSFKGLVYDKKGVSAVPPPEYAQRFCTSLSQLFTSTPPGERHSGFCLFLGQPSHRILETMTDLAVDAALQAKQSQVGAMAPMPGMGASAYQTVETRPRVAIEAIPGCIPLALGVKDSLRRDAARLYKEIKGLMGGDETVINNVLSSHTVAENIAIATIIQEEHKKDLRAWLQKKTHGNYRRLCLALITPKLELEAAWIRECVKGKNIKAILECIIPRSTIHLRGMIQVYDQLFEGGDMVGDILSVTKGKDLIPIMKAILGATRGEESAVVVQDVRTLRKAIRFFGTRTEDVAEVFFKRNRWALEQSARQAYTPDAAPSETEAAAPSAPAVPKPSATPTVQPEAQPEAQTEIQPADDSSSLAAALSGLDGVDLSAEDIAALLGGGDTDTGKEEKQGEGEAKKEQ</sequence>
<dbReference type="Gene3D" id="3.30.800.10">
    <property type="entry name" value="Phosphatidylinositol Phosphate Kinase II Beta"/>
    <property type="match status" value="1"/>
</dbReference>
<dbReference type="Proteomes" id="UP000265618">
    <property type="component" value="Unassembled WGS sequence"/>
</dbReference>
<dbReference type="SMART" id="SM00335">
    <property type="entry name" value="ANX"/>
    <property type="match status" value="1"/>
</dbReference>
<dbReference type="CDD" id="cd00139">
    <property type="entry name" value="PIPKc"/>
    <property type="match status" value="1"/>
</dbReference>
<dbReference type="GO" id="GO:0016308">
    <property type="term" value="F:1-phosphatidylinositol-4-phosphate 5-kinase activity"/>
    <property type="evidence" value="ECO:0007669"/>
    <property type="project" value="TreeGrafter"/>
</dbReference>
<protein>
    <submittedName>
        <fullName evidence="6">Phosphatidylinositol-4-phosphate 5-kinase</fullName>
    </submittedName>
</protein>
<evidence type="ECO:0000256" key="2">
    <source>
        <dbReference type="ARBA" id="ARBA00023216"/>
    </source>
</evidence>
<dbReference type="SUPFAM" id="SSF56104">
    <property type="entry name" value="SAICAR synthase-like"/>
    <property type="match status" value="1"/>
</dbReference>
<dbReference type="InterPro" id="IPR037104">
    <property type="entry name" value="Annexin_sf"/>
</dbReference>